<dbReference type="InterPro" id="IPR027417">
    <property type="entry name" value="P-loop_NTPase"/>
</dbReference>
<dbReference type="Gene3D" id="3.40.50.300">
    <property type="entry name" value="P-loop containing nucleotide triphosphate hydrolases"/>
    <property type="match status" value="1"/>
</dbReference>
<dbReference type="EMBL" id="BK015224">
    <property type="protein sequence ID" value="DAD96755.1"/>
    <property type="molecule type" value="Genomic_DNA"/>
</dbReference>
<name>A0A8S5NRT8_9CAUD</name>
<reference evidence="1" key="1">
    <citation type="journal article" date="2021" name="Proc. Natl. Acad. Sci. U.S.A.">
        <title>A Catalog of Tens of Thousands of Viruses from Human Metagenomes Reveals Hidden Associations with Chronic Diseases.</title>
        <authorList>
            <person name="Tisza M.J."/>
            <person name="Buck C.B."/>
        </authorList>
    </citation>
    <scope>NUCLEOTIDE SEQUENCE</scope>
    <source>
        <strain evidence="1">CtdDI2</strain>
    </source>
</reference>
<evidence type="ECO:0000313" key="1">
    <source>
        <dbReference type="EMBL" id="DAD96755.1"/>
    </source>
</evidence>
<sequence>MEDIKLTTSQLQKIKLIKQDFYKFAKMNLYIKDKFANIVPFVPNEPQRALIDYVLLCISEKHPVKVIILKARQMGFSTAVEALCYWWTSTNFNINSVIIGNDEKSSLNLYRMFRRYFDNTNILFKPSVRYNTKSDLTFEKFDESGKQIGLGSAIKIETAKNKSAGRSDTVNFLHASELGAWENGEDLVASLMQTVPDAEVMEKPSMVFLESTAEGRGNYFHKEYVAAVNKKNNYQPLFAPWWILDTYERDATFEDLGQLNDYEKFLVELMRKGHETLGHKFPISEESIPRKLAYYRRKAKDFAATPERLPQEYPSTWEESFIASGKNVFNPLALQEMEKDATPLEDVNYYKITPLEDRPYEEFELEQIPFEENETPDDFTYKAPLKIWEKPKPYKEYVIGADVAEGLKGGDFSVATVVDVSTMEVVARWRGHCDPDKFGEILGALGTYYNYALIGVEVNNHGLTTVQKLRDTFYTNLYKRDRGYDEEWETPTVNLGWKTDMRTKRLMVDDLIKLVRERVIKDKDIVFINEAFSYVRDERGRMNAEEGSHDDVVMSTAIAYQLFPWGDNDISNLKVISTAKMHKITNG</sequence>
<organism evidence="1">
    <name type="scientific">Podoviridae sp. ctdDI2</name>
    <dbReference type="NCBI Taxonomy" id="2826567"/>
    <lineage>
        <taxon>Viruses</taxon>
        <taxon>Duplodnaviria</taxon>
        <taxon>Heunggongvirae</taxon>
        <taxon>Uroviricota</taxon>
        <taxon>Caudoviricetes</taxon>
    </lineage>
</organism>
<proteinExistence type="predicted"/>
<dbReference type="Gene3D" id="3.30.420.240">
    <property type="match status" value="1"/>
</dbReference>
<accession>A0A8S5NRT8</accession>
<protein>
    <submittedName>
        <fullName evidence="1">Terminase large subunit</fullName>
    </submittedName>
</protein>